<dbReference type="Gene3D" id="1.20.1250.20">
    <property type="entry name" value="MFS general substrate transporter like domains"/>
    <property type="match status" value="2"/>
</dbReference>
<feature type="transmembrane region" description="Helical" evidence="7">
    <location>
        <begin position="12"/>
        <end position="32"/>
    </location>
</feature>
<dbReference type="GO" id="GO:0005886">
    <property type="term" value="C:plasma membrane"/>
    <property type="evidence" value="ECO:0007669"/>
    <property type="project" value="UniProtKB-SubCell"/>
</dbReference>
<proteinExistence type="predicted"/>
<keyword evidence="5 7" id="KW-1133">Transmembrane helix</keyword>
<dbReference type="AlphaFoldDB" id="A0A1G9VF79"/>
<dbReference type="NCBIfam" id="TIGR00897">
    <property type="entry name" value="2A0118"/>
    <property type="match status" value="1"/>
</dbReference>
<feature type="transmembrane region" description="Helical" evidence="7">
    <location>
        <begin position="377"/>
        <end position="396"/>
    </location>
</feature>
<keyword evidence="6 7" id="KW-0472">Membrane</keyword>
<dbReference type="SUPFAM" id="SSF103473">
    <property type="entry name" value="MFS general substrate transporter"/>
    <property type="match status" value="1"/>
</dbReference>
<dbReference type="GO" id="GO:0022857">
    <property type="term" value="F:transmembrane transporter activity"/>
    <property type="evidence" value="ECO:0007669"/>
    <property type="project" value="InterPro"/>
</dbReference>
<evidence type="ECO:0000313" key="9">
    <source>
        <dbReference type="EMBL" id="SDM70844.1"/>
    </source>
</evidence>
<feature type="transmembrane region" description="Helical" evidence="7">
    <location>
        <begin position="140"/>
        <end position="158"/>
    </location>
</feature>
<evidence type="ECO:0000256" key="1">
    <source>
        <dbReference type="ARBA" id="ARBA00004651"/>
    </source>
</evidence>
<dbReference type="InterPro" id="IPR036259">
    <property type="entry name" value="MFS_trans_sf"/>
</dbReference>
<feature type="transmembrane region" description="Helical" evidence="7">
    <location>
        <begin position="350"/>
        <end position="371"/>
    </location>
</feature>
<dbReference type="InterPro" id="IPR020846">
    <property type="entry name" value="MFS_dom"/>
</dbReference>
<dbReference type="InterPro" id="IPR050171">
    <property type="entry name" value="MFS_Transporters"/>
</dbReference>
<comment type="subcellular location">
    <subcellularLocation>
        <location evidence="1">Cell membrane</location>
        <topology evidence="1">Multi-pass membrane protein</topology>
    </subcellularLocation>
</comment>
<feature type="transmembrane region" description="Helical" evidence="7">
    <location>
        <begin position="78"/>
        <end position="96"/>
    </location>
</feature>
<dbReference type="InterPro" id="IPR004748">
    <property type="entry name" value="Polyol_permease-like"/>
</dbReference>
<dbReference type="STRING" id="459525.SAMN04488137_1552"/>
<keyword evidence="2" id="KW-0813">Transport</keyword>
<feature type="transmembrane region" description="Helical" evidence="7">
    <location>
        <begin position="219"/>
        <end position="241"/>
    </location>
</feature>
<dbReference type="Pfam" id="PF07690">
    <property type="entry name" value="MFS_1"/>
    <property type="match status" value="1"/>
</dbReference>
<gene>
    <name evidence="9" type="ORF">SAMN04488137_1552</name>
</gene>
<evidence type="ECO:0000256" key="6">
    <source>
        <dbReference type="ARBA" id="ARBA00023136"/>
    </source>
</evidence>
<keyword evidence="3" id="KW-1003">Cell membrane</keyword>
<sequence length="415" mass="45157">MLDKIGIHPKLGWGFLGVVIFMMGDGLEQGWLSPFLVDNGVTLQQSAAIFTVYGISLAIASWFSGVCLEAFGAKRTMFLGLLFYVIGTAGFITFGFNQLNIPVMYVTYFIKGFGYPLFAYSFLTWVIYRTPQQKLSTAVGWFWIAYCLGMFVLGSWYSSYAIKEFGYLPTLWSSIFWVGLGAVFALVVNRDRFEKKKISPGDTAKELLKGITILKTNPGVLTGGIVRIINSVGTYGFPIFLPMHMAKHGISTSVWLQIWGTIFLGNIVFNLIFGIVGDKFGWKNTVIWFGGVGCGVFTLLLYYSPVLFSGNVLLVGTIGFIWGGLLAGYVPIGAIVPTVAGKDKGAGMSILNLAAGLSAFVAPLVVSLFINSLGGEGVVWIFAVLYFASAVMTYFIKVPGQNEQTAQKADANFAS</sequence>
<dbReference type="PROSITE" id="PS50850">
    <property type="entry name" value="MFS"/>
    <property type="match status" value="1"/>
</dbReference>
<reference evidence="10" key="1">
    <citation type="submission" date="2016-10" db="EMBL/GenBank/DDBJ databases">
        <authorList>
            <person name="Varghese N."/>
            <person name="Submissions S."/>
        </authorList>
    </citation>
    <scope>NUCLEOTIDE SEQUENCE [LARGE SCALE GENOMIC DNA]</scope>
    <source>
        <strain evidence="10">CGMCC 1.6854</strain>
    </source>
</reference>
<evidence type="ECO:0000256" key="7">
    <source>
        <dbReference type="SAM" id="Phobius"/>
    </source>
</evidence>
<feature type="transmembrane region" description="Helical" evidence="7">
    <location>
        <begin position="285"/>
        <end position="306"/>
    </location>
</feature>
<feature type="transmembrane region" description="Helical" evidence="7">
    <location>
        <begin position="312"/>
        <end position="338"/>
    </location>
</feature>
<keyword evidence="10" id="KW-1185">Reference proteome</keyword>
<keyword evidence="4 7" id="KW-0812">Transmembrane</keyword>
<dbReference type="Proteomes" id="UP000199544">
    <property type="component" value="Unassembled WGS sequence"/>
</dbReference>
<accession>A0A1G9VF79</accession>
<feature type="transmembrane region" description="Helical" evidence="7">
    <location>
        <begin position="253"/>
        <end position="273"/>
    </location>
</feature>
<dbReference type="PANTHER" id="PTHR23517">
    <property type="entry name" value="RESISTANCE PROTEIN MDTM, PUTATIVE-RELATED-RELATED"/>
    <property type="match status" value="1"/>
</dbReference>
<feature type="transmembrane region" description="Helical" evidence="7">
    <location>
        <begin position="52"/>
        <end position="71"/>
    </location>
</feature>
<evidence type="ECO:0000256" key="4">
    <source>
        <dbReference type="ARBA" id="ARBA00022692"/>
    </source>
</evidence>
<evidence type="ECO:0000259" key="8">
    <source>
        <dbReference type="PROSITE" id="PS50850"/>
    </source>
</evidence>
<evidence type="ECO:0000256" key="5">
    <source>
        <dbReference type="ARBA" id="ARBA00022989"/>
    </source>
</evidence>
<feature type="transmembrane region" description="Helical" evidence="7">
    <location>
        <begin position="108"/>
        <end position="128"/>
    </location>
</feature>
<name>A0A1G9VF79_9BACL</name>
<evidence type="ECO:0000256" key="3">
    <source>
        <dbReference type="ARBA" id="ARBA00022475"/>
    </source>
</evidence>
<feature type="transmembrane region" description="Helical" evidence="7">
    <location>
        <begin position="170"/>
        <end position="188"/>
    </location>
</feature>
<evidence type="ECO:0000313" key="10">
    <source>
        <dbReference type="Proteomes" id="UP000199544"/>
    </source>
</evidence>
<feature type="domain" description="Major facilitator superfamily (MFS) profile" evidence="8">
    <location>
        <begin position="10"/>
        <end position="401"/>
    </location>
</feature>
<evidence type="ECO:0000256" key="2">
    <source>
        <dbReference type="ARBA" id="ARBA00022448"/>
    </source>
</evidence>
<organism evidence="9 10">
    <name type="scientific">Fictibacillus solisalsi</name>
    <dbReference type="NCBI Taxonomy" id="459525"/>
    <lineage>
        <taxon>Bacteria</taxon>
        <taxon>Bacillati</taxon>
        <taxon>Bacillota</taxon>
        <taxon>Bacilli</taxon>
        <taxon>Bacillales</taxon>
        <taxon>Fictibacillaceae</taxon>
        <taxon>Fictibacillus</taxon>
    </lineage>
</organism>
<dbReference type="CDD" id="cd17337">
    <property type="entry name" value="MFS_CsbX"/>
    <property type="match status" value="1"/>
</dbReference>
<dbReference type="OrthoDB" id="3522477at2"/>
<protein>
    <submittedName>
        <fullName evidence="9">Polyol permease family</fullName>
    </submittedName>
</protein>
<dbReference type="EMBL" id="FNHW01000001">
    <property type="protein sequence ID" value="SDM70844.1"/>
    <property type="molecule type" value="Genomic_DNA"/>
</dbReference>
<dbReference type="RefSeq" id="WP_090233681.1">
    <property type="nucleotide sequence ID" value="NZ_FNHW01000001.1"/>
</dbReference>
<dbReference type="InterPro" id="IPR011701">
    <property type="entry name" value="MFS"/>
</dbReference>